<dbReference type="SUPFAM" id="SSF51261">
    <property type="entry name" value="Duplicated hybrid motif"/>
    <property type="match status" value="1"/>
</dbReference>
<proteinExistence type="inferred from homology"/>
<dbReference type="AlphaFoldDB" id="A0A839N5J7"/>
<evidence type="ECO:0000256" key="4">
    <source>
        <dbReference type="ARBA" id="ARBA00022807"/>
    </source>
</evidence>
<protein>
    <recommendedName>
        <fullName evidence="6">NlpC/P60 domain-containing protein</fullName>
    </recommendedName>
</protein>
<name>A0A839N5J7_9MICO</name>
<dbReference type="Pfam" id="PF01551">
    <property type="entry name" value="Peptidase_M23"/>
    <property type="match status" value="1"/>
</dbReference>
<dbReference type="InterPro" id="IPR011055">
    <property type="entry name" value="Dup_hybrid_motif"/>
</dbReference>
<dbReference type="SUPFAM" id="SSF53955">
    <property type="entry name" value="Lysozyme-like"/>
    <property type="match status" value="1"/>
</dbReference>
<evidence type="ECO:0000259" key="6">
    <source>
        <dbReference type="PROSITE" id="PS51935"/>
    </source>
</evidence>
<dbReference type="CDD" id="cd13399">
    <property type="entry name" value="Slt35-like"/>
    <property type="match status" value="1"/>
</dbReference>
<dbReference type="Proteomes" id="UP000559182">
    <property type="component" value="Unassembled WGS sequence"/>
</dbReference>
<dbReference type="SUPFAM" id="SSF54001">
    <property type="entry name" value="Cysteine proteinases"/>
    <property type="match status" value="1"/>
</dbReference>
<accession>A0A839N5J7</accession>
<dbReference type="Gene3D" id="2.70.70.10">
    <property type="entry name" value="Glucose Permease (Domain IIA)"/>
    <property type="match status" value="1"/>
</dbReference>
<dbReference type="InterPro" id="IPR031304">
    <property type="entry name" value="SLT_2"/>
</dbReference>
<dbReference type="InterPro" id="IPR038765">
    <property type="entry name" value="Papain-like_cys_pep_sf"/>
</dbReference>
<evidence type="ECO:0000256" key="2">
    <source>
        <dbReference type="ARBA" id="ARBA00022670"/>
    </source>
</evidence>
<dbReference type="Gene3D" id="1.10.530.10">
    <property type="match status" value="1"/>
</dbReference>
<organism evidence="7 8">
    <name type="scientific">Flexivirga oryzae</name>
    <dbReference type="NCBI Taxonomy" id="1794944"/>
    <lineage>
        <taxon>Bacteria</taxon>
        <taxon>Bacillati</taxon>
        <taxon>Actinomycetota</taxon>
        <taxon>Actinomycetes</taxon>
        <taxon>Micrococcales</taxon>
        <taxon>Dermacoccaceae</taxon>
        <taxon>Flexivirga</taxon>
    </lineage>
</organism>
<feature type="signal peptide" evidence="5">
    <location>
        <begin position="1"/>
        <end position="34"/>
    </location>
</feature>
<dbReference type="InterPro" id="IPR050570">
    <property type="entry name" value="Cell_wall_metabolism_enzyme"/>
</dbReference>
<keyword evidence="4" id="KW-0788">Thiol protease</keyword>
<dbReference type="EMBL" id="JACHVQ010000001">
    <property type="protein sequence ID" value="MBB2892557.1"/>
    <property type="molecule type" value="Genomic_DNA"/>
</dbReference>
<dbReference type="GO" id="GO:0004222">
    <property type="term" value="F:metalloendopeptidase activity"/>
    <property type="evidence" value="ECO:0007669"/>
    <property type="project" value="TreeGrafter"/>
</dbReference>
<evidence type="ECO:0000313" key="7">
    <source>
        <dbReference type="EMBL" id="MBB2892557.1"/>
    </source>
</evidence>
<dbReference type="InterPro" id="IPR016047">
    <property type="entry name" value="M23ase_b-sheet_dom"/>
</dbReference>
<keyword evidence="8" id="KW-1185">Reference proteome</keyword>
<feature type="domain" description="NlpC/P60" evidence="6">
    <location>
        <begin position="357"/>
        <end position="488"/>
    </location>
</feature>
<dbReference type="GO" id="GO:0008234">
    <property type="term" value="F:cysteine-type peptidase activity"/>
    <property type="evidence" value="ECO:0007669"/>
    <property type="project" value="UniProtKB-KW"/>
</dbReference>
<evidence type="ECO:0000256" key="1">
    <source>
        <dbReference type="ARBA" id="ARBA00007074"/>
    </source>
</evidence>
<keyword evidence="3" id="KW-0378">Hydrolase</keyword>
<dbReference type="InterPro" id="IPR023346">
    <property type="entry name" value="Lysozyme-like_dom_sf"/>
</dbReference>
<dbReference type="PANTHER" id="PTHR21666">
    <property type="entry name" value="PEPTIDASE-RELATED"/>
    <property type="match status" value="1"/>
</dbReference>
<comment type="similarity">
    <text evidence="1">Belongs to the peptidase C40 family.</text>
</comment>
<dbReference type="RefSeq" id="WP_246336218.1">
    <property type="nucleotide sequence ID" value="NZ_JACHVQ010000001.1"/>
</dbReference>
<keyword evidence="2" id="KW-0645">Protease</keyword>
<evidence type="ECO:0000256" key="5">
    <source>
        <dbReference type="SAM" id="SignalP"/>
    </source>
</evidence>
<dbReference type="Pfam" id="PF00877">
    <property type="entry name" value="NLPC_P60"/>
    <property type="match status" value="1"/>
</dbReference>
<dbReference type="Pfam" id="PF13406">
    <property type="entry name" value="SLT_2"/>
    <property type="match status" value="1"/>
</dbReference>
<evidence type="ECO:0000313" key="8">
    <source>
        <dbReference type="Proteomes" id="UP000559182"/>
    </source>
</evidence>
<dbReference type="PROSITE" id="PS51935">
    <property type="entry name" value="NLPC_P60"/>
    <property type="match status" value="1"/>
</dbReference>
<dbReference type="CDD" id="cd12797">
    <property type="entry name" value="M23_peptidase"/>
    <property type="match status" value="1"/>
</dbReference>
<dbReference type="Gene3D" id="3.90.1720.10">
    <property type="entry name" value="endopeptidase domain like (from Nostoc punctiforme)"/>
    <property type="match status" value="1"/>
</dbReference>
<feature type="chain" id="PRO_5032912688" description="NlpC/P60 domain-containing protein" evidence="5">
    <location>
        <begin position="35"/>
        <end position="496"/>
    </location>
</feature>
<sequence>MRAGVVSRSHWVRLVAALPAAALIAVLPVAPASATGGSAGGSCAASTTTGWRSPLQQRYVITSRFGYRTDPISHVYQLHAGVDLAMLPGPGPVVAADAGTVVRVGPYGGLGNEVTIQHADGVQTLYGHMAYTAAGLKPGMHVAAGRVLGQEGSTGASTGPHLHFEVHVNGKPVDPIPFMAAHGVPLDGTVKSTAAPTAFDLPAAGEPRRASLHQNALPVPAALMSLYLGASQKYGVPWPLLAGVGMEETAQGRNNHTSSAGAKGLMQFMPGTFARYGVDGDGDGRADILNDADSVYSAANALRAWGVTQGASGVRRALFSYNHADWYVNDVLHYAAEYAEGSGGFACSDSSSVPAGSRQAATAVAWGKGQVGHPYRFGAEGPDAWDSSAFVQAAYAKSGIQLPRTAAQQRDWLASGHGTRIEPGDERPGDLIFEDSYLGPDKVGYVMLVTDPQAQRAVAAQNPRLNVSYTTYAGARQTRHIFEIWRVRTPTATSHR</sequence>
<dbReference type="InterPro" id="IPR000064">
    <property type="entry name" value="NLP_P60_dom"/>
</dbReference>
<dbReference type="GO" id="GO:0006508">
    <property type="term" value="P:proteolysis"/>
    <property type="evidence" value="ECO:0007669"/>
    <property type="project" value="UniProtKB-KW"/>
</dbReference>
<gene>
    <name evidence="7" type="ORF">FHU39_002541</name>
</gene>
<dbReference type="PANTHER" id="PTHR21666:SF270">
    <property type="entry name" value="MUREIN HYDROLASE ACTIVATOR ENVC"/>
    <property type="match status" value="1"/>
</dbReference>
<reference evidence="7 8" key="1">
    <citation type="submission" date="2020-08" db="EMBL/GenBank/DDBJ databases">
        <title>Sequencing the genomes of 1000 actinobacteria strains.</title>
        <authorList>
            <person name="Klenk H.-P."/>
        </authorList>
    </citation>
    <scope>NUCLEOTIDE SEQUENCE [LARGE SCALE GENOMIC DNA]</scope>
    <source>
        <strain evidence="7 8">DSM 105369</strain>
    </source>
</reference>
<evidence type="ECO:0000256" key="3">
    <source>
        <dbReference type="ARBA" id="ARBA00022801"/>
    </source>
</evidence>
<comment type="caution">
    <text evidence="7">The sequence shown here is derived from an EMBL/GenBank/DDBJ whole genome shotgun (WGS) entry which is preliminary data.</text>
</comment>
<keyword evidence="5" id="KW-0732">Signal</keyword>